<protein>
    <submittedName>
        <fullName evidence="7">LPS export ABC transporter permease LptG</fullName>
    </submittedName>
</protein>
<dbReference type="GO" id="GO:0015920">
    <property type="term" value="P:lipopolysaccharide transport"/>
    <property type="evidence" value="ECO:0007669"/>
    <property type="project" value="TreeGrafter"/>
</dbReference>
<feature type="transmembrane region" description="Helical" evidence="6">
    <location>
        <begin position="301"/>
        <end position="323"/>
    </location>
</feature>
<accession>A0A9W6CXM4</accession>
<dbReference type="RefSeq" id="WP_281793802.1">
    <property type="nucleotide sequence ID" value="NZ_BSDR01000001.1"/>
</dbReference>
<keyword evidence="2" id="KW-1003">Cell membrane</keyword>
<evidence type="ECO:0000313" key="8">
    <source>
        <dbReference type="Proteomes" id="UP001144372"/>
    </source>
</evidence>
<dbReference type="GO" id="GO:0043190">
    <property type="term" value="C:ATP-binding cassette (ABC) transporter complex"/>
    <property type="evidence" value="ECO:0007669"/>
    <property type="project" value="InterPro"/>
</dbReference>
<evidence type="ECO:0000256" key="1">
    <source>
        <dbReference type="ARBA" id="ARBA00004651"/>
    </source>
</evidence>
<evidence type="ECO:0000256" key="6">
    <source>
        <dbReference type="SAM" id="Phobius"/>
    </source>
</evidence>
<dbReference type="GO" id="GO:0055085">
    <property type="term" value="P:transmembrane transport"/>
    <property type="evidence" value="ECO:0007669"/>
    <property type="project" value="InterPro"/>
</dbReference>
<comment type="caution">
    <text evidence="7">The sequence shown here is derived from an EMBL/GenBank/DDBJ whole genome shotgun (WGS) entry which is preliminary data.</text>
</comment>
<comment type="subcellular location">
    <subcellularLocation>
        <location evidence="1">Cell membrane</location>
        <topology evidence="1">Multi-pass membrane protein</topology>
    </subcellularLocation>
</comment>
<feature type="transmembrane region" description="Helical" evidence="6">
    <location>
        <begin position="99"/>
        <end position="117"/>
    </location>
</feature>
<gene>
    <name evidence="7" type="primary">lptG</name>
    <name evidence="7" type="ORF">DAMNIGENAA_19470</name>
</gene>
<feature type="transmembrane region" description="Helical" evidence="6">
    <location>
        <begin position="276"/>
        <end position="294"/>
    </location>
</feature>
<dbReference type="Proteomes" id="UP001144372">
    <property type="component" value="Unassembled WGS sequence"/>
</dbReference>
<evidence type="ECO:0000313" key="7">
    <source>
        <dbReference type="EMBL" id="GLI34514.1"/>
    </source>
</evidence>
<organism evidence="7 8">
    <name type="scientific">Desulforhabdus amnigena</name>
    <dbReference type="NCBI Taxonomy" id="40218"/>
    <lineage>
        <taxon>Bacteria</taxon>
        <taxon>Pseudomonadati</taxon>
        <taxon>Thermodesulfobacteriota</taxon>
        <taxon>Syntrophobacteria</taxon>
        <taxon>Syntrophobacterales</taxon>
        <taxon>Syntrophobacteraceae</taxon>
        <taxon>Desulforhabdus</taxon>
    </lineage>
</organism>
<evidence type="ECO:0000256" key="5">
    <source>
        <dbReference type="ARBA" id="ARBA00023136"/>
    </source>
</evidence>
<evidence type="ECO:0000256" key="3">
    <source>
        <dbReference type="ARBA" id="ARBA00022692"/>
    </source>
</evidence>
<dbReference type="PANTHER" id="PTHR33529">
    <property type="entry name" value="SLR0882 PROTEIN-RELATED"/>
    <property type="match status" value="1"/>
</dbReference>
<feature type="transmembrane region" description="Helical" evidence="6">
    <location>
        <begin position="12"/>
        <end position="33"/>
    </location>
</feature>
<keyword evidence="5 6" id="KW-0472">Membrane</keyword>
<dbReference type="Pfam" id="PF03739">
    <property type="entry name" value="LptF_LptG"/>
    <property type="match status" value="1"/>
</dbReference>
<keyword evidence="4 6" id="KW-1133">Transmembrane helix</keyword>
<feature type="transmembrane region" description="Helical" evidence="6">
    <location>
        <begin position="335"/>
        <end position="354"/>
    </location>
</feature>
<dbReference type="InterPro" id="IPR030923">
    <property type="entry name" value="LptG"/>
</dbReference>
<evidence type="ECO:0000256" key="4">
    <source>
        <dbReference type="ARBA" id="ARBA00022989"/>
    </source>
</evidence>
<sequence length="357" mass="41198">MRIISRYVIRHFLPTFTLALVTFVGLYLIIDFFEKVDNMLEKHVSTLQIALYFLYKTPFIVTQGIPMAVLLGTLISLGILKRNRELIAFETAGVNPASYIMPIVSTALLLSLVHFGVGETLSRAMNQRAQRLWQQEVMQNQASVSYSHENVWYHGNGVIYQIRLYDRSNQTMQKVSLFYTDSQFKLTQRLDAKRFRWDKNRWIAEDGLILRFEGTKTTQEWFQQRELNLRETPRDFERLETIPEELGWLDLYKYSRKIRLEGYNSTPYEVELHMRMAFPLTTFVLALLGITIALRQGMHGGITLSVGIAMIVAFLYLTLLQLGSGMATAGILPPWIGVWAANVIFASLTGYLWMTKN</sequence>
<feature type="transmembrane region" description="Helical" evidence="6">
    <location>
        <begin position="53"/>
        <end position="79"/>
    </location>
</feature>
<reference evidence="7" key="1">
    <citation type="submission" date="2022-12" db="EMBL/GenBank/DDBJ databases">
        <title>Reference genome sequencing for broad-spectrum identification of bacterial and archaeal isolates by mass spectrometry.</title>
        <authorList>
            <person name="Sekiguchi Y."/>
            <person name="Tourlousse D.M."/>
        </authorList>
    </citation>
    <scope>NUCLEOTIDE SEQUENCE</scope>
    <source>
        <strain evidence="7">ASRB1</strain>
    </source>
</reference>
<name>A0A9W6CXM4_9BACT</name>
<proteinExistence type="predicted"/>
<dbReference type="NCBIfam" id="TIGR04408">
    <property type="entry name" value="LptG_lptG"/>
    <property type="match status" value="1"/>
</dbReference>
<evidence type="ECO:0000256" key="2">
    <source>
        <dbReference type="ARBA" id="ARBA00022475"/>
    </source>
</evidence>
<dbReference type="EMBL" id="BSDR01000001">
    <property type="protein sequence ID" value="GLI34514.1"/>
    <property type="molecule type" value="Genomic_DNA"/>
</dbReference>
<dbReference type="PANTHER" id="PTHR33529:SF6">
    <property type="entry name" value="YJGP_YJGQ FAMILY PERMEASE"/>
    <property type="match status" value="1"/>
</dbReference>
<keyword evidence="8" id="KW-1185">Reference proteome</keyword>
<keyword evidence="3 6" id="KW-0812">Transmembrane</keyword>
<dbReference type="InterPro" id="IPR005495">
    <property type="entry name" value="LptG/LptF_permease"/>
</dbReference>
<dbReference type="AlphaFoldDB" id="A0A9W6CXM4"/>